<reference evidence="8 9" key="1">
    <citation type="submission" date="2020-11" db="EMBL/GenBank/DDBJ databases">
        <title>Corynebacterium sp. ZJ-599.</title>
        <authorList>
            <person name="Zhou J."/>
        </authorList>
    </citation>
    <scope>NUCLEOTIDE SEQUENCE [LARGE SCALE GENOMIC DNA]</scope>
    <source>
        <strain evidence="8 9">ZJ-599</strain>
    </source>
</reference>
<dbReference type="PANTHER" id="PTHR30532">
    <property type="entry name" value="IRON III DICITRATE-BINDING PERIPLASMIC PROTEIN"/>
    <property type="match status" value="1"/>
</dbReference>
<dbReference type="AlphaFoldDB" id="A0A7T0PAP6"/>
<protein>
    <submittedName>
        <fullName evidence="8">Fe2+-enterobactin ABC transporter substrate-binding protein</fullName>
    </submittedName>
</protein>
<feature type="compositionally biased region" description="Low complexity" evidence="5">
    <location>
        <begin position="54"/>
        <end position="63"/>
    </location>
</feature>
<dbReference type="SUPFAM" id="SSF53807">
    <property type="entry name" value="Helical backbone' metal receptor"/>
    <property type="match status" value="1"/>
</dbReference>
<evidence type="ECO:0000256" key="3">
    <source>
        <dbReference type="ARBA" id="ARBA00022448"/>
    </source>
</evidence>
<organism evidence="8 9">
    <name type="scientific">Corynebacterium lizhenjunii</name>
    <dbReference type="NCBI Taxonomy" id="2709394"/>
    <lineage>
        <taxon>Bacteria</taxon>
        <taxon>Bacillati</taxon>
        <taxon>Actinomycetota</taxon>
        <taxon>Actinomycetes</taxon>
        <taxon>Mycobacteriales</taxon>
        <taxon>Corynebacteriaceae</taxon>
        <taxon>Corynebacterium</taxon>
    </lineage>
</organism>
<dbReference type="GO" id="GO:0030288">
    <property type="term" value="C:outer membrane-bounded periplasmic space"/>
    <property type="evidence" value="ECO:0007669"/>
    <property type="project" value="TreeGrafter"/>
</dbReference>
<feature type="signal peptide" evidence="6">
    <location>
        <begin position="1"/>
        <end position="27"/>
    </location>
</feature>
<dbReference type="InterPro" id="IPR002491">
    <property type="entry name" value="ABC_transptr_periplasmic_BD"/>
</dbReference>
<dbReference type="Proteomes" id="UP000594681">
    <property type="component" value="Chromosome"/>
</dbReference>
<dbReference type="PANTHER" id="PTHR30532:SF24">
    <property type="entry name" value="FERRIC ENTEROBACTIN-BINDING PERIPLASMIC PROTEIN FEPB"/>
    <property type="match status" value="1"/>
</dbReference>
<gene>
    <name evidence="8" type="primary">fepB</name>
    <name evidence="8" type="ORF">G7Y31_08385</name>
</gene>
<evidence type="ECO:0000256" key="1">
    <source>
        <dbReference type="ARBA" id="ARBA00004196"/>
    </source>
</evidence>
<feature type="region of interest" description="Disordered" evidence="5">
    <location>
        <begin position="54"/>
        <end position="74"/>
    </location>
</feature>
<dbReference type="RefSeq" id="WP_165010348.1">
    <property type="nucleotide sequence ID" value="NZ_CP064954.1"/>
</dbReference>
<sequence>MSHKTARTTAFAALLTGTMAVGLVACSSEDASTSAASSATSAAMSADASGAMSAEASADAEAGQWPRTISTDDGELTLEAQPKRIVSTSTTLTGALLAVGAPVVATGTSAPNVPGLSDDQGFFNQWSEQAKAAGVEKLWQNGSPDIEKATEYDADLIIVSKNSGDSVFDQVEKLRKIAPVLVVDYSDSSWQDVTTKIGEATGYEAKAKEIIAEFDSRVDAAKKNLAIPEGTTSPFIIFPDGSGAAALTKEAPQSQILARLGFNLAEIPEEVKGDTSMGKDRGDIVKLSMENIQKGLPGDNWVVIASDDKSKAAIANEPAFNTSPAVKNGKVFHTPADTFRLDYFSANVLLDSLIEQFSK</sequence>
<evidence type="ECO:0000256" key="2">
    <source>
        <dbReference type="ARBA" id="ARBA00008814"/>
    </source>
</evidence>
<accession>A0A7T0PAP6</accession>
<comment type="similarity">
    <text evidence="2">Belongs to the bacterial solute-binding protein 8 family.</text>
</comment>
<evidence type="ECO:0000256" key="5">
    <source>
        <dbReference type="SAM" id="MobiDB-lite"/>
    </source>
</evidence>
<dbReference type="PROSITE" id="PS50983">
    <property type="entry name" value="FE_B12_PBP"/>
    <property type="match status" value="1"/>
</dbReference>
<dbReference type="KEGG" id="cliz:G7Y31_08385"/>
<name>A0A7T0PAP6_9CORY</name>
<dbReference type="GO" id="GO:1901678">
    <property type="term" value="P:iron coordination entity transport"/>
    <property type="evidence" value="ECO:0007669"/>
    <property type="project" value="UniProtKB-ARBA"/>
</dbReference>
<comment type="subcellular location">
    <subcellularLocation>
        <location evidence="1">Cell envelope</location>
    </subcellularLocation>
</comment>
<dbReference type="InterPro" id="IPR051313">
    <property type="entry name" value="Bact_iron-sidero_bind"/>
</dbReference>
<evidence type="ECO:0000313" key="9">
    <source>
        <dbReference type="Proteomes" id="UP000594681"/>
    </source>
</evidence>
<dbReference type="NCBIfam" id="NF008200">
    <property type="entry name" value="PRK10957.1"/>
    <property type="match status" value="1"/>
</dbReference>
<dbReference type="PROSITE" id="PS51257">
    <property type="entry name" value="PROKAR_LIPOPROTEIN"/>
    <property type="match status" value="1"/>
</dbReference>
<feature type="domain" description="Fe/B12 periplasmic-binding" evidence="7">
    <location>
        <begin position="84"/>
        <end position="359"/>
    </location>
</feature>
<keyword evidence="9" id="KW-1185">Reference proteome</keyword>
<dbReference type="Pfam" id="PF01497">
    <property type="entry name" value="Peripla_BP_2"/>
    <property type="match status" value="1"/>
</dbReference>
<dbReference type="EMBL" id="CP064954">
    <property type="protein sequence ID" value="QPK78570.1"/>
    <property type="molecule type" value="Genomic_DNA"/>
</dbReference>
<keyword evidence="4 6" id="KW-0732">Signal</keyword>
<dbReference type="Gene3D" id="3.40.50.1980">
    <property type="entry name" value="Nitrogenase molybdenum iron protein domain"/>
    <property type="match status" value="2"/>
</dbReference>
<evidence type="ECO:0000313" key="8">
    <source>
        <dbReference type="EMBL" id="QPK78570.1"/>
    </source>
</evidence>
<proteinExistence type="inferred from homology"/>
<feature type="chain" id="PRO_5038569558" evidence="6">
    <location>
        <begin position="28"/>
        <end position="359"/>
    </location>
</feature>
<keyword evidence="3" id="KW-0813">Transport</keyword>
<evidence type="ECO:0000259" key="7">
    <source>
        <dbReference type="PROSITE" id="PS50983"/>
    </source>
</evidence>
<evidence type="ECO:0000256" key="4">
    <source>
        <dbReference type="ARBA" id="ARBA00022729"/>
    </source>
</evidence>
<evidence type="ECO:0000256" key="6">
    <source>
        <dbReference type="SAM" id="SignalP"/>
    </source>
</evidence>